<dbReference type="OMA" id="GSSEVRW"/>
<accession>A0A813JPR6</accession>
<keyword evidence="4" id="KW-1185">Reference proteome</keyword>
<dbReference type="EMBL" id="CAJNNW010025946">
    <property type="protein sequence ID" value="CAE8681342.1"/>
    <property type="molecule type" value="Genomic_DNA"/>
</dbReference>
<evidence type="ECO:0000313" key="1">
    <source>
        <dbReference type="EMBL" id="CAE8611286.1"/>
    </source>
</evidence>
<evidence type="ECO:0000313" key="2">
    <source>
        <dbReference type="EMBL" id="CAE8681342.1"/>
    </source>
</evidence>
<name>A0A813JPR6_POLGL</name>
<dbReference type="Proteomes" id="UP000654075">
    <property type="component" value="Unassembled WGS sequence"/>
</dbReference>
<comment type="caution">
    <text evidence="2">The sequence shown here is derived from an EMBL/GenBank/DDBJ whole genome shotgun (WGS) entry which is preliminary data.</text>
</comment>
<evidence type="ECO:0000313" key="4">
    <source>
        <dbReference type="Proteomes" id="UP000654075"/>
    </source>
</evidence>
<sequence length="188" mass="20907">MAATAWSQLKHLRHRDLLLGTLLRAFERDQLESRVIQSAGFRPALTRWAELLLAAGKSGADINPRDVPPEVVDVASKGSSEVRWVVKRLASENAMHRGPAHFPSVLLQKGPQYPFQPFELTYLRSKVGSMRGTELAEKIELPETTPEAKAAAEASKAADMWESPKPRDLWAEGCLDDDDLMDHSKAPR</sequence>
<dbReference type="OrthoDB" id="360649at2759"/>
<protein>
    <submittedName>
        <fullName evidence="2">Uncharacterized protein</fullName>
    </submittedName>
</protein>
<dbReference type="Proteomes" id="UP000626109">
    <property type="component" value="Unassembled WGS sequence"/>
</dbReference>
<reference evidence="2" key="1">
    <citation type="submission" date="2021-02" db="EMBL/GenBank/DDBJ databases">
        <authorList>
            <person name="Dougan E. K."/>
            <person name="Rhodes N."/>
            <person name="Thang M."/>
            <person name="Chan C."/>
        </authorList>
    </citation>
    <scope>NUCLEOTIDE SEQUENCE</scope>
</reference>
<organism evidence="2 3">
    <name type="scientific">Polarella glacialis</name>
    <name type="common">Dinoflagellate</name>
    <dbReference type="NCBI Taxonomy" id="89957"/>
    <lineage>
        <taxon>Eukaryota</taxon>
        <taxon>Sar</taxon>
        <taxon>Alveolata</taxon>
        <taxon>Dinophyceae</taxon>
        <taxon>Suessiales</taxon>
        <taxon>Suessiaceae</taxon>
        <taxon>Polarella</taxon>
    </lineage>
</organism>
<gene>
    <name evidence="1" type="ORF">PGLA1383_LOCUS29091</name>
    <name evidence="2" type="ORF">PGLA2088_LOCUS22388</name>
</gene>
<dbReference type="AlphaFoldDB" id="A0A813JPR6"/>
<evidence type="ECO:0000313" key="3">
    <source>
        <dbReference type="Proteomes" id="UP000626109"/>
    </source>
</evidence>
<proteinExistence type="predicted"/>
<dbReference type="EMBL" id="CAJNNV010025017">
    <property type="protein sequence ID" value="CAE8611286.1"/>
    <property type="molecule type" value="Genomic_DNA"/>
</dbReference>